<dbReference type="PRINTS" id="PR00081">
    <property type="entry name" value="GDHRDH"/>
</dbReference>
<keyword evidence="1" id="KW-0521">NADP</keyword>
<reference evidence="5 6" key="1">
    <citation type="journal article" date="2021" name="Commun. Biol.">
        <title>The genome of Shorea leprosula (Dipterocarpaceae) highlights the ecological relevance of drought in aseasonal tropical rainforests.</title>
        <authorList>
            <person name="Ng K.K.S."/>
            <person name="Kobayashi M.J."/>
            <person name="Fawcett J.A."/>
            <person name="Hatakeyama M."/>
            <person name="Paape T."/>
            <person name="Ng C.H."/>
            <person name="Ang C.C."/>
            <person name="Tnah L.H."/>
            <person name="Lee C.T."/>
            <person name="Nishiyama T."/>
            <person name="Sese J."/>
            <person name="O'Brien M.J."/>
            <person name="Copetti D."/>
            <person name="Mohd Noor M.I."/>
            <person name="Ong R.C."/>
            <person name="Putra M."/>
            <person name="Sireger I.Z."/>
            <person name="Indrioko S."/>
            <person name="Kosugi Y."/>
            <person name="Izuno A."/>
            <person name="Isagi Y."/>
            <person name="Lee S.L."/>
            <person name="Shimizu K.K."/>
        </authorList>
    </citation>
    <scope>NUCLEOTIDE SEQUENCE [LARGE SCALE GENOMIC DNA]</scope>
    <source>
        <strain evidence="5">214</strain>
    </source>
</reference>
<organism evidence="5 6">
    <name type="scientific">Rubroshorea leprosula</name>
    <dbReference type="NCBI Taxonomy" id="152421"/>
    <lineage>
        <taxon>Eukaryota</taxon>
        <taxon>Viridiplantae</taxon>
        <taxon>Streptophyta</taxon>
        <taxon>Embryophyta</taxon>
        <taxon>Tracheophyta</taxon>
        <taxon>Spermatophyta</taxon>
        <taxon>Magnoliopsida</taxon>
        <taxon>eudicotyledons</taxon>
        <taxon>Gunneridae</taxon>
        <taxon>Pentapetalae</taxon>
        <taxon>rosids</taxon>
        <taxon>malvids</taxon>
        <taxon>Malvales</taxon>
        <taxon>Dipterocarpaceae</taxon>
        <taxon>Rubroshorea</taxon>
    </lineage>
</organism>
<dbReference type="PIRSF" id="PIRSF000126">
    <property type="entry name" value="11-beta-HSD1"/>
    <property type="match status" value="1"/>
</dbReference>
<dbReference type="InterPro" id="IPR036291">
    <property type="entry name" value="NAD(P)-bd_dom_sf"/>
</dbReference>
<evidence type="ECO:0000313" key="6">
    <source>
        <dbReference type="Proteomes" id="UP001054252"/>
    </source>
</evidence>
<dbReference type="GO" id="GO:0005783">
    <property type="term" value="C:endoplasmic reticulum"/>
    <property type="evidence" value="ECO:0007669"/>
    <property type="project" value="TreeGrafter"/>
</dbReference>
<keyword evidence="4" id="KW-0472">Membrane</keyword>
<dbReference type="FunFam" id="3.40.50.720:FF:000137">
    <property type="entry name" value="Hydroxysteroid (17-beta) dehydrogenase 3"/>
    <property type="match status" value="1"/>
</dbReference>
<evidence type="ECO:0000256" key="4">
    <source>
        <dbReference type="SAM" id="Phobius"/>
    </source>
</evidence>
<keyword evidence="4" id="KW-1133">Transmembrane helix</keyword>
<evidence type="ECO:0000256" key="1">
    <source>
        <dbReference type="ARBA" id="ARBA00022857"/>
    </source>
</evidence>
<evidence type="ECO:0000313" key="5">
    <source>
        <dbReference type="EMBL" id="GKV43520.1"/>
    </source>
</evidence>
<proteinExistence type="inferred from homology"/>
<dbReference type="SUPFAM" id="SSF51735">
    <property type="entry name" value="NAD(P)-binding Rossmann-fold domains"/>
    <property type="match status" value="1"/>
</dbReference>
<keyword evidence="6" id="KW-1185">Reference proteome</keyword>
<dbReference type="Proteomes" id="UP001054252">
    <property type="component" value="Unassembled WGS sequence"/>
</dbReference>
<feature type="transmembrane region" description="Helical" evidence="4">
    <location>
        <begin position="6"/>
        <end position="34"/>
    </location>
</feature>
<evidence type="ECO:0000256" key="3">
    <source>
        <dbReference type="RuleBase" id="RU000363"/>
    </source>
</evidence>
<comment type="similarity">
    <text evidence="3">Belongs to the short-chain dehydrogenases/reductases (SDR) family.</text>
</comment>
<name>A0AAV5M178_9ROSI</name>
<sequence length="319" mass="35661">MAMHLHFVAVLLVSIIGFISVLRSFIGFFNWVWFMFLRPPKNLRTYGSWAVVTGPTDGIGKALAFDLASEGLNLLLVGRDPSKLESTSEEIRRRCGGEIEIKTVVPDLAKYTGEEISRKIGDAIGGLDIGILINNAGVAYPYERFLHEVDSELTQSVIQVNVEAVTWITRAVLPVMLKKKKGAIVNIGSGTADDIISFPLCAIYAATKAYLAMFSKSISLEYKKNGIDIQCQVPFYVATKMSRRRTSSLFVASPEGYSRASIKQIGYEPLCIPFWSHSVQWFVLRALSGKQLDYFIFKDFLDQRKKGLANDRIKDKVKQ</sequence>
<dbReference type="PANTHER" id="PTHR43899:SF25">
    <property type="entry name" value="ENOYL-(ACYL CARRIER) REDUCTASE"/>
    <property type="match status" value="1"/>
</dbReference>
<dbReference type="EMBL" id="BPVZ01000169">
    <property type="protein sequence ID" value="GKV43520.1"/>
    <property type="molecule type" value="Genomic_DNA"/>
</dbReference>
<keyword evidence="2" id="KW-0560">Oxidoreductase</keyword>
<keyword evidence="4" id="KW-0812">Transmembrane</keyword>
<dbReference type="GO" id="GO:0045703">
    <property type="term" value="F:ketoreductase activity"/>
    <property type="evidence" value="ECO:0007669"/>
    <property type="project" value="TreeGrafter"/>
</dbReference>
<dbReference type="Gene3D" id="3.40.50.720">
    <property type="entry name" value="NAD(P)-binding Rossmann-like Domain"/>
    <property type="match status" value="1"/>
</dbReference>
<dbReference type="PANTHER" id="PTHR43899">
    <property type="entry name" value="RH59310P"/>
    <property type="match status" value="1"/>
</dbReference>
<dbReference type="InterPro" id="IPR002347">
    <property type="entry name" value="SDR_fam"/>
</dbReference>
<comment type="caution">
    <text evidence="5">The sequence shown here is derived from an EMBL/GenBank/DDBJ whole genome shotgun (WGS) entry which is preliminary data.</text>
</comment>
<dbReference type="InterPro" id="IPR051019">
    <property type="entry name" value="VLCFA-Steroid_DH"/>
</dbReference>
<dbReference type="AlphaFoldDB" id="A0AAV5M178"/>
<protein>
    <submittedName>
        <fullName evidence="5">Uncharacterized protein</fullName>
    </submittedName>
</protein>
<evidence type="ECO:0000256" key="2">
    <source>
        <dbReference type="ARBA" id="ARBA00023002"/>
    </source>
</evidence>
<dbReference type="Pfam" id="PF00106">
    <property type="entry name" value="adh_short"/>
    <property type="match status" value="1"/>
</dbReference>
<accession>A0AAV5M178</accession>
<gene>
    <name evidence="5" type="ORF">SLEP1_g50802</name>
</gene>
<dbReference type="CDD" id="cd05356">
    <property type="entry name" value="17beta-HSD1_like_SDR_c"/>
    <property type="match status" value="1"/>
</dbReference>
<dbReference type="PRINTS" id="PR00080">
    <property type="entry name" value="SDRFAMILY"/>
</dbReference>